<evidence type="ECO:0000256" key="1">
    <source>
        <dbReference type="SAM" id="Phobius"/>
    </source>
</evidence>
<protein>
    <submittedName>
        <fullName evidence="2">Uncharacterized protein</fullName>
    </submittedName>
</protein>
<keyword evidence="1" id="KW-0812">Transmembrane</keyword>
<evidence type="ECO:0000313" key="2">
    <source>
        <dbReference type="EMBL" id="JAD64823.1"/>
    </source>
</evidence>
<reference evidence="2" key="1">
    <citation type="submission" date="2014-09" db="EMBL/GenBank/DDBJ databases">
        <authorList>
            <person name="Magalhaes I.L.F."/>
            <person name="Oliveira U."/>
            <person name="Santos F.R."/>
            <person name="Vidigal T.H.D.A."/>
            <person name="Brescovit A.D."/>
            <person name="Santos A.J."/>
        </authorList>
    </citation>
    <scope>NUCLEOTIDE SEQUENCE</scope>
    <source>
        <tissue evidence="2">Shoot tissue taken approximately 20 cm above the soil surface</tissue>
    </source>
</reference>
<proteinExistence type="predicted"/>
<feature type="transmembrane region" description="Helical" evidence="1">
    <location>
        <begin position="6"/>
        <end position="25"/>
    </location>
</feature>
<name>A0A0A9BRR3_ARUDO</name>
<sequence>MLLVGLVLFAIIIELFMHIAIWSYLD</sequence>
<dbReference type="EMBL" id="GBRH01233072">
    <property type="protein sequence ID" value="JAD64823.1"/>
    <property type="molecule type" value="Transcribed_RNA"/>
</dbReference>
<dbReference type="AlphaFoldDB" id="A0A0A9BRR3"/>
<keyword evidence="1" id="KW-1133">Transmembrane helix</keyword>
<accession>A0A0A9BRR3</accession>
<reference evidence="2" key="2">
    <citation type="journal article" date="2015" name="Data Brief">
        <title>Shoot transcriptome of the giant reed, Arundo donax.</title>
        <authorList>
            <person name="Barrero R.A."/>
            <person name="Guerrero F.D."/>
            <person name="Moolhuijzen P."/>
            <person name="Goolsby J.A."/>
            <person name="Tidwell J."/>
            <person name="Bellgard S.E."/>
            <person name="Bellgard M.I."/>
        </authorList>
    </citation>
    <scope>NUCLEOTIDE SEQUENCE</scope>
    <source>
        <tissue evidence="2">Shoot tissue taken approximately 20 cm above the soil surface</tissue>
    </source>
</reference>
<organism evidence="2">
    <name type="scientific">Arundo donax</name>
    <name type="common">Giant reed</name>
    <name type="synonym">Donax arundinaceus</name>
    <dbReference type="NCBI Taxonomy" id="35708"/>
    <lineage>
        <taxon>Eukaryota</taxon>
        <taxon>Viridiplantae</taxon>
        <taxon>Streptophyta</taxon>
        <taxon>Embryophyta</taxon>
        <taxon>Tracheophyta</taxon>
        <taxon>Spermatophyta</taxon>
        <taxon>Magnoliopsida</taxon>
        <taxon>Liliopsida</taxon>
        <taxon>Poales</taxon>
        <taxon>Poaceae</taxon>
        <taxon>PACMAD clade</taxon>
        <taxon>Arundinoideae</taxon>
        <taxon>Arundineae</taxon>
        <taxon>Arundo</taxon>
    </lineage>
</organism>
<keyword evidence="1" id="KW-0472">Membrane</keyword>